<feature type="transmembrane region" description="Helical" evidence="6">
    <location>
        <begin position="831"/>
        <end position="854"/>
    </location>
</feature>
<dbReference type="AlphaFoldDB" id="A0A4S2L125"/>
<keyword evidence="2 6" id="KW-0812">Transmembrane</keyword>
<dbReference type="CDD" id="cd15039">
    <property type="entry name" value="7tmB3_Methuselah-like"/>
    <property type="match status" value="1"/>
</dbReference>
<evidence type="ECO:0000256" key="3">
    <source>
        <dbReference type="ARBA" id="ARBA00022989"/>
    </source>
</evidence>
<dbReference type="InterPro" id="IPR000832">
    <property type="entry name" value="GPCR_2_secretin-like"/>
</dbReference>
<feature type="transmembrane region" description="Helical" evidence="6">
    <location>
        <begin position="764"/>
        <end position="787"/>
    </location>
</feature>
<evidence type="ECO:0000256" key="1">
    <source>
        <dbReference type="ARBA" id="ARBA00004141"/>
    </source>
</evidence>
<evidence type="ECO:0000256" key="6">
    <source>
        <dbReference type="SAM" id="Phobius"/>
    </source>
</evidence>
<dbReference type="Proteomes" id="UP000310200">
    <property type="component" value="Unassembled WGS sequence"/>
</dbReference>
<feature type="transmembrane region" description="Helical" evidence="6">
    <location>
        <begin position="799"/>
        <end position="819"/>
    </location>
</feature>
<organism evidence="8 9">
    <name type="scientific">Temnothorax longispinosus</name>
    <dbReference type="NCBI Taxonomy" id="300112"/>
    <lineage>
        <taxon>Eukaryota</taxon>
        <taxon>Metazoa</taxon>
        <taxon>Ecdysozoa</taxon>
        <taxon>Arthropoda</taxon>
        <taxon>Hexapoda</taxon>
        <taxon>Insecta</taxon>
        <taxon>Pterygota</taxon>
        <taxon>Neoptera</taxon>
        <taxon>Endopterygota</taxon>
        <taxon>Hymenoptera</taxon>
        <taxon>Apocrita</taxon>
        <taxon>Aculeata</taxon>
        <taxon>Formicoidea</taxon>
        <taxon>Formicidae</taxon>
        <taxon>Myrmicinae</taxon>
        <taxon>Temnothorax</taxon>
    </lineage>
</organism>
<name>A0A4S2L125_9HYME</name>
<dbReference type="PROSITE" id="PS50261">
    <property type="entry name" value="G_PROTEIN_RECEP_F2_4"/>
    <property type="match status" value="1"/>
</dbReference>
<dbReference type="GO" id="GO:0005634">
    <property type="term" value="C:nucleus"/>
    <property type="evidence" value="ECO:0007669"/>
    <property type="project" value="TreeGrafter"/>
</dbReference>
<dbReference type="Pfam" id="PF00002">
    <property type="entry name" value="7tm_2"/>
    <property type="match status" value="1"/>
</dbReference>
<dbReference type="EMBL" id="QBLH01000344">
    <property type="protein sequence ID" value="TGZ56325.1"/>
    <property type="molecule type" value="Genomic_DNA"/>
</dbReference>
<evidence type="ECO:0000313" key="8">
    <source>
        <dbReference type="EMBL" id="TGZ56325.1"/>
    </source>
</evidence>
<keyword evidence="4 6" id="KW-0472">Membrane</keyword>
<dbReference type="InterPro" id="IPR026073">
    <property type="entry name" value="GGNBP2"/>
</dbReference>
<gene>
    <name evidence="8" type="ORF">DBV15_09751</name>
</gene>
<evidence type="ECO:0000256" key="4">
    <source>
        <dbReference type="ARBA" id="ARBA00023136"/>
    </source>
</evidence>
<dbReference type="GO" id="GO:0007166">
    <property type="term" value="P:cell surface receptor signaling pathway"/>
    <property type="evidence" value="ECO:0007669"/>
    <property type="project" value="InterPro"/>
</dbReference>
<feature type="region of interest" description="Disordered" evidence="5">
    <location>
        <begin position="1"/>
        <end position="37"/>
    </location>
</feature>
<dbReference type="STRING" id="300112.A0A4S2L125"/>
<comment type="subcellular location">
    <subcellularLocation>
        <location evidence="1">Membrane</location>
        <topology evidence="1">Multi-pass membrane protein</topology>
    </subcellularLocation>
</comment>
<reference evidence="8 9" key="1">
    <citation type="journal article" date="2019" name="Philos. Trans. R. Soc. Lond., B, Biol. Sci.">
        <title>Ant behaviour and brain gene expression of defending hosts depend on the ecological success of the intruding social parasite.</title>
        <authorList>
            <person name="Kaur R."/>
            <person name="Stoldt M."/>
            <person name="Jongepier E."/>
            <person name="Feldmeyer B."/>
            <person name="Menzel F."/>
            <person name="Bornberg-Bauer E."/>
            <person name="Foitzik S."/>
        </authorList>
    </citation>
    <scope>NUCLEOTIDE SEQUENCE [LARGE SCALE GENOMIC DNA]</scope>
    <source>
        <tissue evidence="8">Whole body</tissue>
    </source>
</reference>
<accession>A0A4S2L125</accession>
<protein>
    <submittedName>
        <fullName evidence="8">Gametogenetin-binding protein 2-like protein</fullName>
    </submittedName>
</protein>
<evidence type="ECO:0000313" key="9">
    <source>
        <dbReference type="Proteomes" id="UP000310200"/>
    </source>
</evidence>
<evidence type="ECO:0000256" key="5">
    <source>
        <dbReference type="SAM" id="MobiDB-lite"/>
    </source>
</evidence>
<dbReference type="GO" id="GO:0005737">
    <property type="term" value="C:cytoplasm"/>
    <property type="evidence" value="ECO:0007669"/>
    <property type="project" value="TreeGrafter"/>
</dbReference>
<feature type="compositionally biased region" description="Polar residues" evidence="5">
    <location>
        <begin position="585"/>
        <end position="611"/>
    </location>
</feature>
<feature type="region of interest" description="Disordered" evidence="5">
    <location>
        <begin position="580"/>
        <end position="611"/>
    </location>
</feature>
<dbReference type="GO" id="GO:0004930">
    <property type="term" value="F:G protein-coupled receptor activity"/>
    <property type="evidence" value="ECO:0007669"/>
    <property type="project" value="InterPro"/>
</dbReference>
<dbReference type="PANTHER" id="PTHR13601">
    <property type="entry name" value="GAMETOGENETIN-BINDING PROTEIN 2"/>
    <property type="match status" value="1"/>
</dbReference>
<feature type="region of interest" description="Disordered" evidence="5">
    <location>
        <begin position="389"/>
        <end position="427"/>
    </location>
</feature>
<evidence type="ECO:0000259" key="7">
    <source>
        <dbReference type="PROSITE" id="PS50261"/>
    </source>
</evidence>
<dbReference type="PANTHER" id="PTHR13601:SF2">
    <property type="entry name" value="GAMETOGENETIN-BINDING PROTEIN 2"/>
    <property type="match status" value="1"/>
</dbReference>
<feature type="compositionally biased region" description="Polar residues" evidence="5">
    <location>
        <begin position="502"/>
        <end position="516"/>
    </location>
</feature>
<dbReference type="InterPro" id="IPR017981">
    <property type="entry name" value="GPCR_2-like_7TM"/>
</dbReference>
<feature type="compositionally biased region" description="Basic and acidic residues" evidence="5">
    <location>
        <begin position="398"/>
        <end position="416"/>
    </location>
</feature>
<dbReference type="GO" id="GO:0016020">
    <property type="term" value="C:membrane"/>
    <property type="evidence" value="ECO:0007669"/>
    <property type="project" value="UniProtKB-SubCell"/>
</dbReference>
<feature type="region of interest" description="Disordered" evidence="5">
    <location>
        <begin position="495"/>
        <end position="516"/>
    </location>
</feature>
<evidence type="ECO:0000256" key="2">
    <source>
        <dbReference type="ARBA" id="ARBA00022692"/>
    </source>
</evidence>
<feature type="domain" description="G-protein coupled receptors family 2 profile 2" evidence="7">
    <location>
        <begin position="763"/>
        <end position="901"/>
    </location>
</feature>
<comment type="caution">
    <text evidence="8">The sequence shown here is derived from an EMBL/GenBank/DDBJ whole genome shotgun (WGS) entry which is preliminary data.</text>
</comment>
<feature type="transmembrane region" description="Helical" evidence="6">
    <location>
        <begin position="875"/>
        <end position="896"/>
    </location>
</feature>
<proteinExistence type="predicted"/>
<sequence length="901" mass="102705">MRTGEEAAGELSGRKRLRPFRGTTEFHGTGNGTTLDGGRRTMARLVNVWRDDDPVELASKQMPLIVDENLTMIMDISDLGAICDNPLVNGKQLEEFTKKFALLTTEEIKAVERLFYDLMKSGHPALDPLVITSNGMLSIKDDVLKSPQQLCTLLHGHSTRLNNLMEKQQRNRKSQRCVLHTLEIQRLPPIWNSWREVWDCMELPCRQELTLIETDTLDEALDTYLRKHRFCAECRNKVLLASSLLTREPEPTKEKGYVAILYSGIKRCIADHHVHLPPITEYMTTLLGRAQPWALIGRERHAKTLEIAQEEVLTCLGICIAERLHRIHRRMKEEETVCKVLAAVAVDALSRNFRVAVEKKQGISQLELLYEELTREEIAKQNKREKLRLKRKKKKGRRNETEEKENSCDCSNERQSETPCTCADSKPTTQNINRHKLQVLDPKNKGPPTCKCPDCLNKSKTPSISQSRSKTELAFPVKKGSQKVIIKKEVVAKTSQTKKKLNASQSKQNSTPCKQLSQEDSSDICESCKDGEKVDENQWHYADNCKDSVTNELVDAWITEPNETKYMWIEMKKRFEMSGRKNHSLSEQSSQDCGYSSEHNISTSSLPSTPEGSEVACNDEWCDGACHDKLNHSSSSISLLQEGGPTLTQMLKDSYFSDDDEKESYIPAEEVLEFKSRVCQLTEKRLKLRQMLRERFAMYMLDPEESEDEYYLLMNGSIFAPRIDHVPIMLMPGKDYCMEVVPELGLRAFVCFQDIAVPTTDARVIIYACGLLISVPFLILTIAAYAITPRLRDVHGKALCHYCGCLALAFTTLAITQLTSEQLAPQACVSIAFVIQFSFVACFFWLNVICIETWSLVRHHVKQCAQRRIQPKMLFFYYSIWAWGCPAVLILVSMAMDLKYI</sequence>
<keyword evidence="9" id="KW-1185">Reference proteome</keyword>
<keyword evidence="3 6" id="KW-1133">Transmembrane helix</keyword>
<dbReference type="Gene3D" id="1.20.1070.10">
    <property type="entry name" value="Rhodopsin 7-helix transmembrane proteins"/>
    <property type="match status" value="1"/>
</dbReference>